<evidence type="ECO:0000313" key="4">
    <source>
        <dbReference type="Proteomes" id="UP000828390"/>
    </source>
</evidence>
<sequence>MWISAFISIGICLTTAPPSRESRQVYMAFLFQEYSQLYIPKAFLSQFESLHDDGDDDDGGGDDDTLSNTLASNLYYPASTAPPSSDPDDDQESRAIEISPEQASTTKFETPDLPEITSAHAQKYNTVL</sequence>
<keyword evidence="4" id="KW-1185">Reference proteome</keyword>
<feature type="chain" id="PRO_5039094401" evidence="2">
    <location>
        <begin position="17"/>
        <end position="128"/>
    </location>
</feature>
<feature type="compositionally biased region" description="Polar residues" evidence="1">
    <location>
        <begin position="119"/>
        <end position="128"/>
    </location>
</feature>
<accession>A0A9D4NJ18</accession>
<protein>
    <submittedName>
        <fullName evidence="3">Uncharacterized protein</fullName>
    </submittedName>
</protein>
<feature type="region of interest" description="Disordered" evidence="1">
    <location>
        <begin position="49"/>
        <end position="128"/>
    </location>
</feature>
<gene>
    <name evidence="3" type="ORF">DPMN_019733</name>
</gene>
<dbReference type="Proteomes" id="UP000828390">
    <property type="component" value="Unassembled WGS sequence"/>
</dbReference>
<keyword evidence="2" id="KW-0732">Signal</keyword>
<feature type="compositionally biased region" description="Acidic residues" evidence="1">
    <location>
        <begin position="53"/>
        <end position="65"/>
    </location>
</feature>
<proteinExistence type="predicted"/>
<comment type="caution">
    <text evidence="3">The sequence shown here is derived from an EMBL/GenBank/DDBJ whole genome shotgun (WGS) entry which is preliminary data.</text>
</comment>
<evidence type="ECO:0000256" key="1">
    <source>
        <dbReference type="SAM" id="MobiDB-lite"/>
    </source>
</evidence>
<reference evidence="3" key="1">
    <citation type="journal article" date="2019" name="bioRxiv">
        <title>The Genome of the Zebra Mussel, Dreissena polymorpha: A Resource for Invasive Species Research.</title>
        <authorList>
            <person name="McCartney M.A."/>
            <person name="Auch B."/>
            <person name="Kono T."/>
            <person name="Mallez S."/>
            <person name="Zhang Y."/>
            <person name="Obille A."/>
            <person name="Becker A."/>
            <person name="Abrahante J.E."/>
            <person name="Garbe J."/>
            <person name="Badalamenti J.P."/>
            <person name="Herman A."/>
            <person name="Mangelson H."/>
            <person name="Liachko I."/>
            <person name="Sullivan S."/>
            <person name="Sone E.D."/>
            <person name="Koren S."/>
            <person name="Silverstein K.A.T."/>
            <person name="Beckman K.B."/>
            <person name="Gohl D.M."/>
        </authorList>
    </citation>
    <scope>NUCLEOTIDE SEQUENCE</scope>
    <source>
        <strain evidence="3">Duluth1</strain>
        <tissue evidence="3">Whole animal</tissue>
    </source>
</reference>
<name>A0A9D4NJ18_DREPO</name>
<dbReference type="EMBL" id="JAIWYP010000001">
    <property type="protein sequence ID" value="KAH3895568.1"/>
    <property type="molecule type" value="Genomic_DNA"/>
</dbReference>
<dbReference type="AlphaFoldDB" id="A0A9D4NJ18"/>
<reference evidence="3" key="2">
    <citation type="submission" date="2020-11" db="EMBL/GenBank/DDBJ databases">
        <authorList>
            <person name="McCartney M.A."/>
            <person name="Auch B."/>
            <person name="Kono T."/>
            <person name="Mallez S."/>
            <person name="Becker A."/>
            <person name="Gohl D.M."/>
            <person name="Silverstein K.A.T."/>
            <person name="Koren S."/>
            <person name="Bechman K.B."/>
            <person name="Herman A."/>
            <person name="Abrahante J.E."/>
            <person name="Garbe J."/>
        </authorList>
    </citation>
    <scope>NUCLEOTIDE SEQUENCE</scope>
    <source>
        <strain evidence="3">Duluth1</strain>
        <tissue evidence="3">Whole animal</tissue>
    </source>
</reference>
<evidence type="ECO:0000313" key="3">
    <source>
        <dbReference type="EMBL" id="KAH3895568.1"/>
    </source>
</evidence>
<organism evidence="3 4">
    <name type="scientific">Dreissena polymorpha</name>
    <name type="common">Zebra mussel</name>
    <name type="synonym">Mytilus polymorpha</name>
    <dbReference type="NCBI Taxonomy" id="45954"/>
    <lineage>
        <taxon>Eukaryota</taxon>
        <taxon>Metazoa</taxon>
        <taxon>Spiralia</taxon>
        <taxon>Lophotrochozoa</taxon>
        <taxon>Mollusca</taxon>
        <taxon>Bivalvia</taxon>
        <taxon>Autobranchia</taxon>
        <taxon>Heteroconchia</taxon>
        <taxon>Euheterodonta</taxon>
        <taxon>Imparidentia</taxon>
        <taxon>Neoheterodontei</taxon>
        <taxon>Myida</taxon>
        <taxon>Dreissenoidea</taxon>
        <taxon>Dreissenidae</taxon>
        <taxon>Dreissena</taxon>
    </lineage>
</organism>
<evidence type="ECO:0000256" key="2">
    <source>
        <dbReference type="SAM" id="SignalP"/>
    </source>
</evidence>
<feature type="signal peptide" evidence="2">
    <location>
        <begin position="1"/>
        <end position="16"/>
    </location>
</feature>